<dbReference type="Gene3D" id="3.40.50.2300">
    <property type="match status" value="1"/>
</dbReference>
<dbReference type="GO" id="GO:0003677">
    <property type="term" value="F:DNA binding"/>
    <property type="evidence" value="ECO:0007669"/>
    <property type="project" value="UniProtKB-KW"/>
</dbReference>
<dbReference type="AlphaFoldDB" id="A0A1K1MUC1"/>
<dbReference type="InterPro" id="IPR011006">
    <property type="entry name" value="CheY-like_superfamily"/>
</dbReference>
<evidence type="ECO:0000256" key="4">
    <source>
        <dbReference type="ARBA" id="ARBA00023125"/>
    </source>
</evidence>
<dbReference type="PANTHER" id="PTHR43214:SF40">
    <property type="entry name" value="TRANSCRIPTIONAL REGULATORY PROTEIN LNRK"/>
    <property type="match status" value="1"/>
</dbReference>
<proteinExistence type="predicted"/>
<dbReference type="CDD" id="cd17535">
    <property type="entry name" value="REC_NarL-like"/>
    <property type="match status" value="1"/>
</dbReference>
<evidence type="ECO:0000259" key="9">
    <source>
        <dbReference type="PROSITE" id="PS50110"/>
    </source>
</evidence>
<evidence type="ECO:0000256" key="3">
    <source>
        <dbReference type="ARBA" id="ARBA00023015"/>
    </source>
</evidence>
<dbReference type="InterPro" id="IPR039420">
    <property type="entry name" value="WalR-like"/>
</dbReference>
<feature type="modified residue" description="4-aspartylphosphate" evidence="7">
    <location>
        <position position="53"/>
    </location>
</feature>
<dbReference type="PROSITE" id="PS50110">
    <property type="entry name" value="RESPONSE_REGULATORY"/>
    <property type="match status" value="1"/>
</dbReference>
<dbReference type="GO" id="GO:0000160">
    <property type="term" value="P:phosphorelay signal transduction system"/>
    <property type="evidence" value="ECO:0007669"/>
    <property type="project" value="InterPro"/>
</dbReference>
<dbReference type="InterPro" id="IPR058245">
    <property type="entry name" value="NreC/VraR/RcsB-like_REC"/>
</dbReference>
<accession>A0A1K1MUC1</accession>
<reference evidence="10 11" key="1">
    <citation type="submission" date="2016-11" db="EMBL/GenBank/DDBJ databases">
        <authorList>
            <person name="Jaros S."/>
            <person name="Januszkiewicz K."/>
            <person name="Wedrychowicz H."/>
        </authorList>
    </citation>
    <scope>NUCLEOTIDE SEQUENCE [LARGE SCALE GENOMIC DNA]</scope>
    <source>
        <strain evidence="10 11">YL228</strain>
    </source>
</reference>
<keyword evidence="4 10" id="KW-0238">DNA-binding</keyword>
<feature type="domain" description="HTH luxR-type" evidence="8">
    <location>
        <begin position="140"/>
        <end position="205"/>
    </location>
</feature>
<evidence type="ECO:0000256" key="5">
    <source>
        <dbReference type="ARBA" id="ARBA00023163"/>
    </source>
</evidence>
<sequence length="207" mass="22987">MNIVVIDDDKLVALSLKTILESTGSITVAAMGSSGEEAIELYRQHCPDIMLMDIRMEGMTGIEAGEVILKEAPEAKILYLTTFSDDEYIVKALNMGAKGYILKQDFDGIAPALDAVMRGQSIFGDKIINKLPELTVPKKFDFAAHGISDKEREIMELVALGLSNKEISEKIFLGEGTIRNYISNLLDKLELRDRTQLAVYYYTEVKA</sequence>
<organism evidence="10 11">
    <name type="scientific">Ruminococcus flavefaciens</name>
    <dbReference type="NCBI Taxonomy" id="1265"/>
    <lineage>
        <taxon>Bacteria</taxon>
        <taxon>Bacillati</taxon>
        <taxon>Bacillota</taxon>
        <taxon>Clostridia</taxon>
        <taxon>Eubacteriales</taxon>
        <taxon>Oscillospiraceae</taxon>
        <taxon>Ruminococcus</taxon>
    </lineage>
</organism>
<dbReference type="PANTHER" id="PTHR43214">
    <property type="entry name" value="TWO-COMPONENT RESPONSE REGULATOR"/>
    <property type="match status" value="1"/>
</dbReference>
<dbReference type="PRINTS" id="PR00038">
    <property type="entry name" value="HTHLUXR"/>
</dbReference>
<comment type="function">
    <text evidence="6">May play the central regulatory role in sporulation. It may be an element of the effector pathway responsible for the activation of sporulation genes in response to nutritional stress. Spo0A may act in concert with spo0H (a sigma factor) to control the expression of some genes that are critical to the sporulation process.</text>
</comment>
<evidence type="ECO:0000256" key="1">
    <source>
        <dbReference type="ARBA" id="ARBA00018672"/>
    </source>
</evidence>
<dbReference type="GO" id="GO:0006355">
    <property type="term" value="P:regulation of DNA-templated transcription"/>
    <property type="evidence" value="ECO:0007669"/>
    <property type="project" value="InterPro"/>
</dbReference>
<gene>
    <name evidence="10" type="ORF">SAMN02910280_1381</name>
</gene>
<dbReference type="SUPFAM" id="SSF52172">
    <property type="entry name" value="CheY-like"/>
    <property type="match status" value="1"/>
</dbReference>
<dbReference type="InterPro" id="IPR001789">
    <property type="entry name" value="Sig_transdc_resp-reg_receiver"/>
</dbReference>
<dbReference type="RefSeq" id="WP_072299733.1">
    <property type="nucleotide sequence ID" value="NZ_FPIP01000003.1"/>
</dbReference>
<dbReference type="PROSITE" id="PS00622">
    <property type="entry name" value="HTH_LUXR_1"/>
    <property type="match status" value="1"/>
</dbReference>
<keyword evidence="5" id="KW-0804">Transcription</keyword>
<dbReference type="SUPFAM" id="SSF46894">
    <property type="entry name" value="C-terminal effector domain of the bipartite response regulators"/>
    <property type="match status" value="1"/>
</dbReference>
<evidence type="ECO:0000259" key="8">
    <source>
        <dbReference type="PROSITE" id="PS50043"/>
    </source>
</evidence>
<evidence type="ECO:0000256" key="7">
    <source>
        <dbReference type="PROSITE-ProRule" id="PRU00169"/>
    </source>
</evidence>
<evidence type="ECO:0000256" key="6">
    <source>
        <dbReference type="ARBA" id="ARBA00024867"/>
    </source>
</evidence>
<dbReference type="PROSITE" id="PS50043">
    <property type="entry name" value="HTH_LUXR_2"/>
    <property type="match status" value="1"/>
</dbReference>
<dbReference type="CDD" id="cd06170">
    <property type="entry name" value="LuxR_C_like"/>
    <property type="match status" value="1"/>
</dbReference>
<protein>
    <recommendedName>
        <fullName evidence="1">Stage 0 sporulation protein A homolog</fullName>
    </recommendedName>
</protein>
<dbReference type="InterPro" id="IPR016032">
    <property type="entry name" value="Sig_transdc_resp-reg_C-effctor"/>
</dbReference>
<dbReference type="Pfam" id="PF00196">
    <property type="entry name" value="GerE"/>
    <property type="match status" value="1"/>
</dbReference>
<evidence type="ECO:0000313" key="11">
    <source>
        <dbReference type="Proteomes" id="UP000183461"/>
    </source>
</evidence>
<name>A0A1K1MUC1_RUMFL</name>
<evidence type="ECO:0000313" key="10">
    <source>
        <dbReference type="EMBL" id="SFW26699.1"/>
    </source>
</evidence>
<evidence type="ECO:0000256" key="2">
    <source>
        <dbReference type="ARBA" id="ARBA00022553"/>
    </source>
</evidence>
<dbReference type="SMART" id="SM00448">
    <property type="entry name" value="REC"/>
    <property type="match status" value="1"/>
</dbReference>
<dbReference type="Proteomes" id="UP000183461">
    <property type="component" value="Unassembled WGS sequence"/>
</dbReference>
<feature type="domain" description="Response regulatory" evidence="9">
    <location>
        <begin position="2"/>
        <end position="118"/>
    </location>
</feature>
<dbReference type="InterPro" id="IPR000792">
    <property type="entry name" value="Tscrpt_reg_LuxR_C"/>
</dbReference>
<dbReference type="EMBL" id="FPIP01000003">
    <property type="protein sequence ID" value="SFW26699.1"/>
    <property type="molecule type" value="Genomic_DNA"/>
</dbReference>
<dbReference type="Pfam" id="PF00072">
    <property type="entry name" value="Response_reg"/>
    <property type="match status" value="1"/>
</dbReference>
<dbReference type="SMART" id="SM00421">
    <property type="entry name" value="HTH_LUXR"/>
    <property type="match status" value="1"/>
</dbReference>
<keyword evidence="2 7" id="KW-0597">Phosphoprotein</keyword>
<keyword evidence="3" id="KW-0805">Transcription regulation</keyword>